<feature type="compositionally biased region" description="Pro residues" evidence="6">
    <location>
        <begin position="221"/>
        <end position="230"/>
    </location>
</feature>
<dbReference type="PROSITE" id="PS50004">
    <property type="entry name" value="C2"/>
    <property type="match status" value="1"/>
</dbReference>
<dbReference type="GO" id="GO:0005634">
    <property type="term" value="C:nucleus"/>
    <property type="evidence" value="ECO:0007669"/>
    <property type="project" value="UniProtKB-SubCell"/>
</dbReference>
<evidence type="ECO:0000256" key="6">
    <source>
        <dbReference type="SAM" id="MobiDB-lite"/>
    </source>
</evidence>
<evidence type="ECO:0000256" key="4">
    <source>
        <dbReference type="ARBA" id="ARBA00022786"/>
    </source>
</evidence>
<keyword evidence="3" id="KW-0808">Transferase</keyword>
<sequence>MSELTQEEIRRRRLARLAALDTSASSSNGNQLPTSPGQSSLATSPVTPGPIQVKEAPFPLMGQKSDSQSTDSSQMEVEEAGSEVESNMPSRALGEGKGIQSTQLDVDSGIENMEVEEPKESRVRTISTGSEVPEEFLQGVIARVLCVSWTEQSESTIYLPQTAAVITERQLEGLNTDLQDLISQCLMEVTCQIASGENPLPSPMLCSSPSDEGPSNVEMQPAPPPTPQPPSHASTTLTYLTECYARVAVEERNHPKKSSVKPMSTVLAEVRAQCVQFTSLMLQDVLMDEVDLTGPSGALSSPLLQPLLSQSLPRGFLIELLAKLAPTPEILSKVFSPLLQGLFRTMQGASLVDNAHRKPLEGLAELVEMRCSCSSSMRPISSLITKQIQFLPDIVTNAGGREITKTSFLGPFLSVSVFTEEDPKVGDRFFSGNSSSDKTLYATLQVELENSRVLMHKIFHDILVNGSSREAILEYIAGVLRHNEKRTQMQSDDRALAGDGFMLNLLSILQMLAVKVKMDKIDPLYPFHPCSMVDVKDETRLKLTSQEAADWIEDLNKKSQWKDPKFPTQCWFLTLHCHNIALLPAMQRYQRRLRSLRDLQKLVDEMLNSEEQWKSLPFAARNKELIKRWKHQIKKLIRNKSCAEAGLLDKTLMRRALLFYTSVAEFLLQVLTDAPYNYNPQLPLPQEPPLTFAALPEWYVEDIAEFLLFVLQYMPSVVADGLDDTLVTWLLVCVCTPQAIKNPYLVAKVVEVLFVLHSGILPRNQPLYLKIMNHPISEVHLASYLMKFYTDVETTGSSSEFYDKFTIRYHISLILKSMWESPVHRDAIIKESKSGKQFVKFINMLMNDTTFLLDESLESLKVMGVWCTWCSDCFTNCCGDKNLESDHLFHTSYIQQPIKTVRRISSVGQTLTNEDGEEIEMPRHSSILQSYNGVPIPWSSSPISVQPGVSKLDFENRLKTLPTISEVPNLVAKPKRQSSWKLPIPNLRKKEYSPSKCIDKSSTGDIQLKRYTRNVNKYGEEECSAQEAFLKFYQQNVKEKQPRLHKGSFSSSPNLISLEQTAEKYSSSNYTVGSLTNVSIRSNLAKSMTWLHSQSLEDVNDKQLEAERLARQFGLDLSLYKNVDLLDSPVTKTDLDNPSDLLTEESAGFVEFSIYVNTSQNLLSIFVSKVGGLSGMGINRLPYSVLLKVCALSNKNIKTSKKTVPNLNPIINQSFTFFIKNRSNRILRVSTFNSDFLGRFDAIGHILISLQEVECNKNYRMKLYKRTLEDACCGMVQLSCDNVGDRFYINVIKVYNLLPKFRNHKVYVKISYYSLSRKNKEKISPLINNTGGKDLIEINHQANFRIDLTGREWCQRE</sequence>
<dbReference type="SUPFAM" id="SSF49562">
    <property type="entry name" value="C2 domain (Calcium/lipid-binding domain, CaLB)"/>
    <property type="match status" value="1"/>
</dbReference>
<dbReference type="EMBL" id="GFTR01008779">
    <property type="protein sequence ID" value="JAW07647.1"/>
    <property type="molecule type" value="Transcribed_RNA"/>
</dbReference>
<dbReference type="InterPro" id="IPR000008">
    <property type="entry name" value="C2_dom"/>
</dbReference>
<feature type="compositionally biased region" description="Low complexity" evidence="6">
    <location>
        <begin position="65"/>
        <end position="74"/>
    </location>
</feature>
<accession>A0A224X571</accession>
<dbReference type="Pfam" id="PF10408">
    <property type="entry name" value="Ufd2P_core"/>
    <property type="match status" value="1"/>
</dbReference>
<dbReference type="Pfam" id="PF00168">
    <property type="entry name" value="C2"/>
    <property type="match status" value="1"/>
</dbReference>
<dbReference type="GO" id="GO:0034450">
    <property type="term" value="F:ubiquitin-ubiquitin ligase activity"/>
    <property type="evidence" value="ECO:0007669"/>
    <property type="project" value="InterPro"/>
</dbReference>
<feature type="compositionally biased region" description="Polar residues" evidence="6">
    <location>
        <begin position="22"/>
        <end position="46"/>
    </location>
</feature>
<dbReference type="GO" id="GO:0000209">
    <property type="term" value="P:protein polyubiquitination"/>
    <property type="evidence" value="ECO:0007669"/>
    <property type="project" value="TreeGrafter"/>
</dbReference>
<comment type="pathway">
    <text evidence="2">Protein modification; protein ubiquitination.</text>
</comment>
<protein>
    <submittedName>
        <fullName evidence="8">Putative ubiquitin conjugation factor e4 b</fullName>
    </submittedName>
</protein>
<feature type="region of interest" description="Disordered" evidence="6">
    <location>
        <begin position="20"/>
        <end position="107"/>
    </location>
</feature>
<evidence type="ECO:0000256" key="2">
    <source>
        <dbReference type="ARBA" id="ARBA00004906"/>
    </source>
</evidence>
<dbReference type="InterPro" id="IPR045132">
    <property type="entry name" value="UBE4"/>
</dbReference>
<dbReference type="PANTHER" id="PTHR13931:SF2">
    <property type="entry name" value="UBIQUITIN CONJUGATION FACTOR E4 B"/>
    <property type="match status" value="1"/>
</dbReference>
<name>A0A224X571_9HEMI</name>
<feature type="region of interest" description="Disordered" evidence="6">
    <location>
        <begin position="202"/>
        <end position="234"/>
    </location>
</feature>
<keyword evidence="4" id="KW-0833">Ubl conjugation pathway</keyword>
<organism evidence="8">
    <name type="scientific">Panstrongylus lignarius</name>
    <dbReference type="NCBI Taxonomy" id="156445"/>
    <lineage>
        <taxon>Eukaryota</taxon>
        <taxon>Metazoa</taxon>
        <taxon>Ecdysozoa</taxon>
        <taxon>Arthropoda</taxon>
        <taxon>Hexapoda</taxon>
        <taxon>Insecta</taxon>
        <taxon>Pterygota</taxon>
        <taxon>Neoptera</taxon>
        <taxon>Paraneoptera</taxon>
        <taxon>Hemiptera</taxon>
        <taxon>Heteroptera</taxon>
        <taxon>Panheteroptera</taxon>
        <taxon>Cimicomorpha</taxon>
        <taxon>Reduviidae</taxon>
        <taxon>Triatominae</taxon>
        <taxon>Panstrongylus</taxon>
    </lineage>
</organism>
<dbReference type="GO" id="GO:0000151">
    <property type="term" value="C:ubiquitin ligase complex"/>
    <property type="evidence" value="ECO:0007669"/>
    <property type="project" value="InterPro"/>
</dbReference>
<dbReference type="Gene3D" id="2.60.40.150">
    <property type="entry name" value="C2 domain"/>
    <property type="match status" value="1"/>
</dbReference>
<keyword evidence="5" id="KW-0539">Nucleus</keyword>
<dbReference type="GO" id="GO:0005737">
    <property type="term" value="C:cytoplasm"/>
    <property type="evidence" value="ECO:0007669"/>
    <property type="project" value="TreeGrafter"/>
</dbReference>
<evidence type="ECO:0000256" key="3">
    <source>
        <dbReference type="ARBA" id="ARBA00022679"/>
    </source>
</evidence>
<dbReference type="PANTHER" id="PTHR13931">
    <property type="entry name" value="UBIQUITINATION FACTOR E4"/>
    <property type="match status" value="1"/>
</dbReference>
<dbReference type="InterPro" id="IPR035892">
    <property type="entry name" value="C2_domain_sf"/>
</dbReference>
<evidence type="ECO:0000256" key="5">
    <source>
        <dbReference type="ARBA" id="ARBA00023242"/>
    </source>
</evidence>
<reference evidence="8" key="1">
    <citation type="journal article" date="2018" name="PLoS Negl. Trop. Dis.">
        <title>An insight into the salivary gland and fat body transcriptome of Panstrongylus lignarius (Hemiptera: Heteroptera), the main vector of Chagas disease in Peru.</title>
        <authorList>
            <person name="Nevoa J.C."/>
            <person name="Mendes M.T."/>
            <person name="da Silva M.V."/>
            <person name="Soares S.C."/>
            <person name="Oliveira C.J.F."/>
            <person name="Ribeiro J.M.C."/>
        </authorList>
    </citation>
    <scope>NUCLEOTIDE SEQUENCE</scope>
</reference>
<evidence type="ECO:0000256" key="1">
    <source>
        <dbReference type="ARBA" id="ARBA00004123"/>
    </source>
</evidence>
<dbReference type="UniPathway" id="UPA00143"/>
<evidence type="ECO:0000259" key="7">
    <source>
        <dbReference type="PROSITE" id="PS50004"/>
    </source>
</evidence>
<proteinExistence type="predicted"/>
<feature type="domain" description="C2" evidence="7">
    <location>
        <begin position="1146"/>
        <end position="1263"/>
    </location>
</feature>
<dbReference type="GO" id="GO:0006511">
    <property type="term" value="P:ubiquitin-dependent protein catabolic process"/>
    <property type="evidence" value="ECO:0007669"/>
    <property type="project" value="InterPro"/>
</dbReference>
<dbReference type="InterPro" id="IPR019474">
    <property type="entry name" value="Ub_conjug_fac_E4_core"/>
</dbReference>
<dbReference type="CDD" id="cd00030">
    <property type="entry name" value="C2"/>
    <property type="match status" value="1"/>
</dbReference>
<comment type="subcellular location">
    <subcellularLocation>
        <location evidence="1">Nucleus</location>
    </subcellularLocation>
</comment>
<dbReference type="GO" id="GO:0036503">
    <property type="term" value="P:ERAD pathway"/>
    <property type="evidence" value="ECO:0007669"/>
    <property type="project" value="InterPro"/>
</dbReference>
<evidence type="ECO:0000313" key="8">
    <source>
        <dbReference type="EMBL" id="JAW07647.1"/>
    </source>
</evidence>